<sequence>VRTGLMQVWRMKADGAEQTQITFDETRNSWFPHVSPDGQQIVFITYKKGDLEPNLHLANKNVELRLMPATGGEPKTVVELFGGQGTINVNSWAPDSKRFAFVSYKLETVQVQSSPIPAQFTNSDDIGAVKVKGDLKYDQTSGVYSITGGGENLWAQADDFYYVWKKEIGNFTFSAALAFNEKEGNAHKKMGLMIRESLDADAKYVDIAVHSDGLTSMQYRAVTGGITKEITTLTRGADRVVFVRKGDKLIMRTAAGSVPSQDNAEIEMDFPNGYYIGMFVCAHEAGVTRTANFSEVRFVKQ</sequence>
<accession>A0A5J4RC81</accession>
<proteinExistence type="predicted"/>
<dbReference type="Gene3D" id="2.120.10.30">
    <property type="entry name" value="TolB, C-terminal domain"/>
    <property type="match status" value="1"/>
</dbReference>
<gene>
    <name evidence="1" type="ORF">EZS27_020088</name>
</gene>
<dbReference type="InterPro" id="IPR011044">
    <property type="entry name" value="Quino_amine_DH_bsu"/>
</dbReference>
<dbReference type="SUPFAM" id="SSF82171">
    <property type="entry name" value="DPP6 N-terminal domain-like"/>
    <property type="match status" value="1"/>
</dbReference>
<dbReference type="InterPro" id="IPR011042">
    <property type="entry name" value="6-blade_b-propeller_TolB-like"/>
</dbReference>
<organism evidence="1">
    <name type="scientific">termite gut metagenome</name>
    <dbReference type="NCBI Taxonomy" id="433724"/>
    <lineage>
        <taxon>unclassified sequences</taxon>
        <taxon>metagenomes</taxon>
        <taxon>organismal metagenomes</taxon>
    </lineage>
</organism>
<feature type="non-terminal residue" evidence="1">
    <location>
        <position position="1"/>
    </location>
</feature>
<dbReference type="EMBL" id="SNRY01001391">
    <property type="protein sequence ID" value="KAA6331279.1"/>
    <property type="molecule type" value="Genomic_DNA"/>
</dbReference>
<dbReference type="Pfam" id="PF07676">
    <property type="entry name" value="PD40"/>
    <property type="match status" value="2"/>
</dbReference>
<protein>
    <submittedName>
        <fullName evidence="1">Protein TolB</fullName>
    </submittedName>
</protein>
<dbReference type="AlphaFoldDB" id="A0A5J4RC81"/>
<evidence type="ECO:0000313" key="1">
    <source>
        <dbReference type="EMBL" id="KAA6331279.1"/>
    </source>
</evidence>
<reference evidence="1" key="1">
    <citation type="submission" date="2019-03" db="EMBL/GenBank/DDBJ databases">
        <title>Single cell metagenomics reveals metabolic interactions within the superorganism composed of flagellate Streblomastix strix and complex community of Bacteroidetes bacteria on its surface.</title>
        <authorList>
            <person name="Treitli S.C."/>
            <person name="Kolisko M."/>
            <person name="Husnik F."/>
            <person name="Keeling P."/>
            <person name="Hampl V."/>
        </authorList>
    </citation>
    <scope>NUCLEOTIDE SEQUENCE</scope>
    <source>
        <strain evidence="1">STM</strain>
    </source>
</reference>
<dbReference type="InterPro" id="IPR011659">
    <property type="entry name" value="WD40"/>
</dbReference>
<name>A0A5J4RC81_9ZZZZ</name>
<comment type="caution">
    <text evidence="1">The sequence shown here is derived from an EMBL/GenBank/DDBJ whole genome shotgun (WGS) entry which is preliminary data.</text>
</comment>
<dbReference type="SUPFAM" id="SSF50969">
    <property type="entry name" value="YVTN repeat-like/Quinoprotein amine dehydrogenase"/>
    <property type="match status" value="1"/>
</dbReference>